<dbReference type="Proteomes" id="UP000554286">
    <property type="component" value="Unassembled WGS sequence"/>
</dbReference>
<evidence type="ECO:0000313" key="2">
    <source>
        <dbReference type="Proteomes" id="UP000554286"/>
    </source>
</evidence>
<sequence length="379" mass="42200">MISVQDTIRSIVEAETWAHRIAQLRLVPQRHGTGDHIAVYAEVARELYLPHLTPDFAFIHVAPFYDRDHFFAAYEAASQKTQGFSDVSEDTLSRVLMECPTSLLVFRTILGLTKEEFSHATVLVAANTTGVTVTPSVIDAMERTDPDRPAVSVQSKSREKLEAQTQALARTITDVMSRSLFGPPPASMRLKQCKPDTDQRWDSVRRFSEEGVPFEVFLHQRHYGGAFRQVLDATSSLRGNMIEDAVERLYKEHGISFIRTGSHNQAEIAERFEVRVTPAPDFVVFDPIDGGLRAILECKGTNNGGTARDKALRFARLREEAVRLGGIPLLAVLGGIGWARINDALAPVLRDTDGRVFTLSTLSAMMDVAPFPTLRRRPD</sequence>
<reference evidence="1 2" key="1">
    <citation type="submission" date="2020-08" db="EMBL/GenBank/DDBJ databases">
        <title>Genome sequencing of Purple Non-Sulfur Bacteria from various extreme environments.</title>
        <authorList>
            <person name="Mayer M."/>
        </authorList>
    </citation>
    <scope>NUCLEOTIDE SEQUENCE [LARGE SCALE GENOMIC DNA]</scope>
    <source>
        <strain evidence="1 2">JA131</strain>
    </source>
</reference>
<dbReference type="AlphaFoldDB" id="A0A7W6R9W3"/>
<proteinExistence type="predicted"/>
<name>A0A7W6R9W3_9PROT</name>
<evidence type="ECO:0008006" key="3">
    <source>
        <dbReference type="Google" id="ProtNLM"/>
    </source>
</evidence>
<gene>
    <name evidence="1" type="ORF">GGD89_000232</name>
</gene>
<comment type="caution">
    <text evidence="1">The sequence shown here is derived from an EMBL/GenBank/DDBJ whole genome shotgun (WGS) entry which is preliminary data.</text>
</comment>
<evidence type="ECO:0000313" key="1">
    <source>
        <dbReference type="EMBL" id="MBB4264626.1"/>
    </source>
</evidence>
<dbReference type="RefSeq" id="WP_184042254.1">
    <property type="nucleotide sequence ID" value="NZ_JACIGK010000001.1"/>
</dbReference>
<keyword evidence="2" id="KW-1185">Reference proteome</keyword>
<accession>A0A7W6R9W3</accession>
<protein>
    <recommendedName>
        <fullName evidence="3">Restriction endonuclease</fullName>
    </recommendedName>
</protein>
<organism evidence="1 2">
    <name type="scientific">Roseospira visakhapatnamensis</name>
    <dbReference type="NCBI Taxonomy" id="390880"/>
    <lineage>
        <taxon>Bacteria</taxon>
        <taxon>Pseudomonadati</taxon>
        <taxon>Pseudomonadota</taxon>
        <taxon>Alphaproteobacteria</taxon>
        <taxon>Rhodospirillales</taxon>
        <taxon>Rhodospirillaceae</taxon>
        <taxon>Roseospira</taxon>
    </lineage>
</organism>
<dbReference type="EMBL" id="JACIGK010000001">
    <property type="protein sequence ID" value="MBB4264626.1"/>
    <property type="molecule type" value="Genomic_DNA"/>
</dbReference>